<sequence>MGRAPCCSKVGLNRGSWTDKEDALLTNYIQHHGEGHWRHLPKNAETAKEEPEKTKIYLPKAIRVSPYYLLTIRNSSFDSTIESATSSSWFGLKEANDHAVRGQTTSDFEGIIISDHACDISSLDFSKLFEEYEQLLKSEDQPSQV</sequence>
<dbReference type="InterPro" id="IPR017930">
    <property type="entry name" value="Myb_dom"/>
</dbReference>
<feature type="domain" description="HTH myb-type" evidence="5">
    <location>
        <begin position="9"/>
        <end position="62"/>
    </location>
</feature>
<evidence type="ECO:0000259" key="5">
    <source>
        <dbReference type="PROSITE" id="PS51294"/>
    </source>
</evidence>
<evidence type="ECO:0000256" key="3">
    <source>
        <dbReference type="ARBA" id="ARBA00023242"/>
    </source>
</evidence>
<keyword evidence="3" id="KW-0539">Nucleus</keyword>
<dbReference type="PROSITE" id="PS50090">
    <property type="entry name" value="MYB_LIKE"/>
    <property type="match status" value="1"/>
</dbReference>
<dbReference type="InterPro" id="IPR009057">
    <property type="entry name" value="Homeodomain-like_sf"/>
</dbReference>
<dbReference type="Gene3D" id="1.10.10.60">
    <property type="entry name" value="Homeodomain-like"/>
    <property type="match status" value="1"/>
</dbReference>
<comment type="subcellular location">
    <subcellularLocation>
        <location evidence="1">Nucleus</location>
    </subcellularLocation>
</comment>
<dbReference type="InterPro" id="IPR015495">
    <property type="entry name" value="Myb_TF_plants"/>
</dbReference>
<comment type="caution">
    <text evidence="6">The sequence shown here is derived from an EMBL/GenBank/DDBJ whole genome shotgun (WGS) entry which is preliminary data.</text>
</comment>
<dbReference type="SUPFAM" id="SSF46689">
    <property type="entry name" value="Homeodomain-like"/>
    <property type="match status" value="1"/>
</dbReference>
<reference evidence="6 7" key="1">
    <citation type="submission" date="2021-02" db="EMBL/GenBank/DDBJ databases">
        <title>Plant Genome Project.</title>
        <authorList>
            <person name="Zhang R.-G."/>
        </authorList>
    </citation>
    <scope>NUCLEOTIDE SEQUENCE [LARGE SCALE GENOMIC DNA]</scope>
    <source>
        <tissue evidence="6">Leaves</tissue>
    </source>
</reference>
<protein>
    <submittedName>
        <fullName evidence="6">Uncharacterized protein</fullName>
    </submittedName>
</protein>
<dbReference type="PANTHER" id="PTHR47999:SF9">
    <property type="entry name" value="TRANSCRIPTION REPRESSOR MYB5-LIKE"/>
    <property type="match status" value="1"/>
</dbReference>
<feature type="domain" description="Myb-like" evidence="4">
    <location>
        <begin position="9"/>
        <end position="54"/>
    </location>
</feature>
<evidence type="ECO:0000256" key="1">
    <source>
        <dbReference type="ARBA" id="ARBA00004123"/>
    </source>
</evidence>
<organism evidence="6 7">
    <name type="scientific">Xanthoceras sorbifolium</name>
    <dbReference type="NCBI Taxonomy" id="99658"/>
    <lineage>
        <taxon>Eukaryota</taxon>
        <taxon>Viridiplantae</taxon>
        <taxon>Streptophyta</taxon>
        <taxon>Embryophyta</taxon>
        <taxon>Tracheophyta</taxon>
        <taxon>Spermatophyta</taxon>
        <taxon>Magnoliopsida</taxon>
        <taxon>eudicotyledons</taxon>
        <taxon>Gunneridae</taxon>
        <taxon>Pentapetalae</taxon>
        <taxon>rosids</taxon>
        <taxon>malvids</taxon>
        <taxon>Sapindales</taxon>
        <taxon>Sapindaceae</taxon>
        <taxon>Xanthoceroideae</taxon>
        <taxon>Xanthoceras</taxon>
    </lineage>
</organism>
<evidence type="ECO:0000256" key="2">
    <source>
        <dbReference type="ARBA" id="ARBA00023125"/>
    </source>
</evidence>
<accession>A0ABQ8H898</accession>
<dbReference type="Proteomes" id="UP000827721">
    <property type="component" value="Unassembled WGS sequence"/>
</dbReference>
<keyword evidence="7" id="KW-1185">Reference proteome</keyword>
<evidence type="ECO:0000313" key="7">
    <source>
        <dbReference type="Proteomes" id="UP000827721"/>
    </source>
</evidence>
<dbReference type="InterPro" id="IPR001005">
    <property type="entry name" value="SANT/Myb"/>
</dbReference>
<dbReference type="PANTHER" id="PTHR47999">
    <property type="entry name" value="TRANSCRIPTION FACTOR MYB8-RELATED-RELATED"/>
    <property type="match status" value="1"/>
</dbReference>
<dbReference type="PROSITE" id="PS51294">
    <property type="entry name" value="HTH_MYB"/>
    <property type="match status" value="1"/>
</dbReference>
<name>A0ABQ8H898_9ROSI</name>
<dbReference type="Pfam" id="PF00249">
    <property type="entry name" value="Myb_DNA-binding"/>
    <property type="match status" value="1"/>
</dbReference>
<dbReference type="CDD" id="cd00167">
    <property type="entry name" value="SANT"/>
    <property type="match status" value="1"/>
</dbReference>
<evidence type="ECO:0000313" key="6">
    <source>
        <dbReference type="EMBL" id="KAH7550112.1"/>
    </source>
</evidence>
<proteinExistence type="predicted"/>
<dbReference type="EMBL" id="JAFEMO010000013">
    <property type="protein sequence ID" value="KAH7550112.1"/>
    <property type="molecule type" value="Genomic_DNA"/>
</dbReference>
<evidence type="ECO:0000259" key="4">
    <source>
        <dbReference type="PROSITE" id="PS50090"/>
    </source>
</evidence>
<keyword evidence="2" id="KW-0238">DNA-binding</keyword>
<gene>
    <name evidence="6" type="ORF">JRO89_XS13G0137400</name>
</gene>